<evidence type="ECO:0000313" key="2">
    <source>
        <dbReference type="Proteomes" id="UP000185003"/>
    </source>
</evidence>
<organism evidence="1 2">
    <name type="scientific">Chitinophaga niabensis</name>
    <dbReference type="NCBI Taxonomy" id="536979"/>
    <lineage>
        <taxon>Bacteria</taxon>
        <taxon>Pseudomonadati</taxon>
        <taxon>Bacteroidota</taxon>
        <taxon>Chitinophagia</taxon>
        <taxon>Chitinophagales</taxon>
        <taxon>Chitinophagaceae</taxon>
        <taxon>Chitinophaga</taxon>
    </lineage>
</organism>
<dbReference type="AlphaFoldDB" id="A0A1N6D3H8"/>
<gene>
    <name evidence="1" type="ORF">SAMN04488055_0204</name>
</gene>
<reference evidence="1 2" key="1">
    <citation type="submission" date="2016-11" db="EMBL/GenBank/DDBJ databases">
        <authorList>
            <person name="Jaros S."/>
            <person name="Januszkiewicz K."/>
            <person name="Wedrychowicz H."/>
        </authorList>
    </citation>
    <scope>NUCLEOTIDE SEQUENCE [LARGE SCALE GENOMIC DNA]</scope>
    <source>
        <strain evidence="1 2">DSM 24787</strain>
    </source>
</reference>
<keyword evidence="2" id="KW-1185">Reference proteome</keyword>
<proteinExistence type="predicted"/>
<dbReference type="EMBL" id="FSRA01000001">
    <property type="protein sequence ID" value="SIN65345.1"/>
    <property type="molecule type" value="Genomic_DNA"/>
</dbReference>
<evidence type="ECO:0000313" key="1">
    <source>
        <dbReference type="EMBL" id="SIN65345.1"/>
    </source>
</evidence>
<protein>
    <submittedName>
        <fullName evidence="1">Uncharacterized protein</fullName>
    </submittedName>
</protein>
<sequence length="95" mass="10944">MEQMRINPVDQVFIDYESETISPYVYTFRPVVYEDGNAYCCILGPDREAGVFGSGTTPKDAMEDWEKHVQELIAGPKRNSSTAQFIIDNFKRFLR</sequence>
<name>A0A1N6D3H8_9BACT</name>
<accession>A0A1N6D3H8</accession>
<dbReference type="OrthoDB" id="670987at2"/>
<dbReference type="Proteomes" id="UP000185003">
    <property type="component" value="Unassembled WGS sequence"/>
</dbReference>
<dbReference type="RefSeq" id="WP_074237321.1">
    <property type="nucleotide sequence ID" value="NZ_FSRA01000001.1"/>
</dbReference>